<keyword evidence="1" id="KW-0001">2Fe-2S</keyword>
<dbReference type="Gene3D" id="3.10.20.30">
    <property type="match status" value="1"/>
</dbReference>
<dbReference type="SUPFAM" id="SSF54292">
    <property type="entry name" value="2Fe-2S ferredoxin-like"/>
    <property type="match status" value="1"/>
</dbReference>
<evidence type="ECO:0000313" key="4">
    <source>
        <dbReference type="EMBL" id="POS72832.1"/>
    </source>
</evidence>
<dbReference type="Pfam" id="PF00111">
    <property type="entry name" value="Fer2"/>
    <property type="match status" value="1"/>
</dbReference>
<dbReference type="PROSITE" id="PS51085">
    <property type="entry name" value="2FE2S_FER_2"/>
    <property type="match status" value="1"/>
</dbReference>
<dbReference type="InParanoid" id="A0A2P5HRE6"/>
<dbReference type="CDD" id="cd00207">
    <property type="entry name" value="fer2"/>
    <property type="match status" value="1"/>
</dbReference>
<name>A0A2P5HRE6_DIAHE</name>
<evidence type="ECO:0000256" key="2">
    <source>
        <dbReference type="ARBA" id="ARBA00023014"/>
    </source>
</evidence>
<proteinExistence type="predicted"/>
<dbReference type="STRING" id="158607.A0A2P5HRE6"/>
<reference evidence="4" key="1">
    <citation type="submission" date="2017-09" db="EMBL/GenBank/DDBJ databases">
        <title>Polyketide synthases of a Diaporthe helianthi virulent isolate.</title>
        <authorList>
            <person name="Baroncelli R."/>
        </authorList>
    </citation>
    <scope>NUCLEOTIDE SEQUENCE [LARGE SCALE GENOMIC DNA]</scope>
    <source>
        <strain evidence="4">7/96</strain>
    </source>
</reference>
<feature type="domain" description="2Fe-2S ferredoxin-type" evidence="3">
    <location>
        <begin position="32"/>
        <end position="131"/>
    </location>
</feature>
<dbReference type="AlphaFoldDB" id="A0A2P5HRE6"/>
<evidence type="ECO:0000256" key="1">
    <source>
        <dbReference type="ARBA" id="ARBA00022714"/>
    </source>
</evidence>
<dbReference type="GO" id="GO:0051537">
    <property type="term" value="F:2 iron, 2 sulfur cluster binding"/>
    <property type="evidence" value="ECO:0007669"/>
    <property type="project" value="UniProtKB-KW"/>
</dbReference>
<accession>A0A2P5HRE6</accession>
<keyword evidence="5" id="KW-1185">Reference proteome</keyword>
<dbReference type="InterPro" id="IPR012675">
    <property type="entry name" value="Beta-grasp_dom_sf"/>
</dbReference>
<keyword evidence="1" id="KW-0479">Metal-binding</keyword>
<dbReference type="EMBL" id="MAVT02000916">
    <property type="protein sequence ID" value="POS72832.1"/>
    <property type="molecule type" value="Genomic_DNA"/>
</dbReference>
<dbReference type="PANTHER" id="PTHR30212">
    <property type="entry name" value="PROTEIN YIIM"/>
    <property type="match status" value="1"/>
</dbReference>
<dbReference type="PROSITE" id="PS00197">
    <property type="entry name" value="2FE2S_FER_1"/>
    <property type="match status" value="1"/>
</dbReference>
<evidence type="ECO:0000313" key="5">
    <source>
        <dbReference type="Proteomes" id="UP000094444"/>
    </source>
</evidence>
<sequence>MAEAVRETRAAGIPADEVHFEAFQAAGAGDPFEVVVAAERDNNSNDNNNNNNAEVLLKVNADETLLEVLQRRFGADRVPSSCEVGNCGTCAVRLRAGRVEHRGFALGEGDLAGGSMLSCVSRGVGRITIEI</sequence>
<evidence type="ECO:0000259" key="3">
    <source>
        <dbReference type="PROSITE" id="PS51085"/>
    </source>
</evidence>
<dbReference type="InterPro" id="IPR052353">
    <property type="entry name" value="Benzoxazolinone_Detox_Enz"/>
</dbReference>
<keyword evidence="2" id="KW-0411">Iron-sulfur</keyword>
<gene>
    <name evidence="4" type="ORF">DHEL01_v208775</name>
</gene>
<dbReference type="PANTHER" id="PTHR30212:SF2">
    <property type="entry name" value="PROTEIN YIIM"/>
    <property type="match status" value="1"/>
</dbReference>
<protein>
    <recommendedName>
        <fullName evidence="3">2Fe-2S ferredoxin-type domain-containing protein</fullName>
    </recommendedName>
</protein>
<keyword evidence="1" id="KW-0408">Iron</keyword>
<organism evidence="4 5">
    <name type="scientific">Diaporthe helianthi</name>
    <dbReference type="NCBI Taxonomy" id="158607"/>
    <lineage>
        <taxon>Eukaryota</taxon>
        <taxon>Fungi</taxon>
        <taxon>Dikarya</taxon>
        <taxon>Ascomycota</taxon>
        <taxon>Pezizomycotina</taxon>
        <taxon>Sordariomycetes</taxon>
        <taxon>Sordariomycetidae</taxon>
        <taxon>Diaporthales</taxon>
        <taxon>Diaporthaceae</taxon>
        <taxon>Diaporthe</taxon>
    </lineage>
</organism>
<comment type="caution">
    <text evidence="4">The sequence shown here is derived from an EMBL/GenBank/DDBJ whole genome shotgun (WGS) entry which is preliminary data.</text>
</comment>
<dbReference type="OrthoDB" id="3945418at2759"/>
<dbReference type="InterPro" id="IPR006058">
    <property type="entry name" value="2Fe2S_fd_BS"/>
</dbReference>
<dbReference type="InterPro" id="IPR001041">
    <property type="entry name" value="2Fe-2S_ferredoxin-type"/>
</dbReference>
<dbReference type="InterPro" id="IPR036010">
    <property type="entry name" value="2Fe-2S_ferredoxin-like_sf"/>
</dbReference>
<dbReference type="Proteomes" id="UP000094444">
    <property type="component" value="Unassembled WGS sequence"/>
</dbReference>